<dbReference type="InterPro" id="IPR056803">
    <property type="entry name" value="ATR-like_N-HEAT"/>
</dbReference>
<keyword evidence="1" id="KW-0812">Transmembrane</keyword>
<evidence type="ECO:0000313" key="4">
    <source>
        <dbReference type="Proteomes" id="UP000694551"/>
    </source>
</evidence>
<name>A0A8D0FED6_STROC</name>
<evidence type="ECO:0000313" key="3">
    <source>
        <dbReference type="Ensembl" id="ENSSOCP00000012975.1"/>
    </source>
</evidence>
<accession>A0A8D0FED6</accession>
<sequence length="94" mass="10956">NHFHGLIKHTPLDNYTGLIPYSKMCLLFFYFFKVALELIKKSDSQPSSVMLLDFIQHIMKSSPLMFVNCKMSLFPHPTLPHAHPPIFLFFDKIC</sequence>
<reference evidence="3" key="1">
    <citation type="submission" date="2025-08" db="UniProtKB">
        <authorList>
            <consortium name="Ensembl"/>
        </authorList>
    </citation>
    <scope>IDENTIFICATION</scope>
</reference>
<reference evidence="3" key="2">
    <citation type="submission" date="2025-09" db="UniProtKB">
        <authorList>
            <consortium name="Ensembl"/>
        </authorList>
    </citation>
    <scope>IDENTIFICATION</scope>
</reference>
<keyword evidence="4" id="KW-1185">Reference proteome</keyword>
<dbReference type="Pfam" id="PF25032">
    <property type="entry name" value="N-HEAT_ATR"/>
    <property type="match status" value="1"/>
</dbReference>
<keyword evidence="1" id="KW-0472">Membrane</keyword>
<feature type="transmembrane region" description="Helical" evidence="1">
    <location>
        <begin position="18"/>
        <end position="36"/>
    </location>
</feature>
<keyword evidence="1" id="KW-1133">Transmembrane helix</keyword>
<protein>
    <recommendedName>
        <fullName evidence="2">Serine/threonine-protein kinase ATR-like N-HEAT region domain-containing protein</fullName>
    </recommendedName>
</protein>
<proteinExistence type="predicted"/>
<dbReference type="Ensembl" id="ENSSOCT00000013333.1">
    <property type="protein sequence ID" value="ENSSOCP00000012975.1"/>
    <property type="gene ID" value="ENSSOCG00000009858.1"/>
</dbReference>
<evidence type="ECO:0000259" key="2">
    <source>
        <dbReference type="Pfam" id="PF25032"/>
    </source>
</evidence>
<organism evidence="3 4">
    <name type="scientific">Strix occidentalis caurina</name>
    <name type="common">northern spotted owl</name>
    <dbReference type="NCBI Taxonomy" id="311401"/>
    <lineage>
        <taxon>Eukaryota</taxon>
        <taxon>Metazoa</taxon>
        <taxon>Chordata</taxon>
        <taxon>Craniata</taxon>
        <taxon>Vertebrata</taxon>
        <taxon>Euteleostomi</taxon>
        <taxon>Archelosauria</taxon>
        <taxon>Archosauria</taxon>
        <taxon>Dinosauria</taxon>
        <taxon>Saurischia</taxon>
        <taxon>Theropoda</taxon>
        <taxon>Coelurosauria</taxon>
        <taxon>Aves</taxon>
        <taxon>Neognathae</taxon>
        <taxon>Neoaves</taxon>
        <taxon>Telluraves</taxon>
        <taxon>Strigiformes</taxon>
        <taxon>Strigidae</taxon>
        <taxon>Strix</taxon>
    </lineage>
</organism>
<feature type="domain" description="Serine/threonine-protein kinase ATR-like N-HEAT region" evidence="2">
    <location>
        <begin position="34"/>
        <end position="72"/>
    </location>
</feature>
<evidence type="ECO:0000256" key="1">
    <source>
        <dbReference type="SAM" id="Phobius"/>
    </source>
</evidence>
<dbReference type="Proteomes" id="UP000694551">
    <property type="component" value="Unplaced"/>
</dbReference>
<dbReference type="AlphaFoldDB" id="A0A8D0FED6"/>